<dbReference type="InterPro" id="IPR001296">
    <property type="entry name" value="Glyco_trans_1"/>
</dbReference>
<dbReference type="GO" id="GO:0016757">
    <property type="term" value="F:glycosyltransferase activity"/>
    <property type="evidence" value="ECO:0007669"/>
    <property type="project" value="InterPro"/>
</dbReference>
<comment type="caution">
    <text evidence="3">The sequence shown here is derived from an EMBL/GenBank/DDBJ whole genome shotgun (WGS) entry which is preliminary data.</text>
</comment>
<gene>
    <name evidence="3" type="ORF">GGC33_15225</name>
</gene>
<keyword evidence="3" id="KW-0808">Transferase</keyword>
<proteinExistence type="predicted"/>
<evidence type="ECO:0000259" key="1">
    <source>
        <dbReference type="Pfam" id="PF00534"/>
    </source>
</evidence>
<dbReference type="CDD" id="cd03801">
    <property type="entry name" value="GT4_PimA-like"/>
    <property type="match status" value="1"/>
</dbReference>
<dbReference type="Gene3D" id="3.40.50.2000">
    <property type="entry name" value="Glycogen Phosphorylase B"/>
    <property type="match status" value="2"/>
</dbReference>
<protein>
    <submittedName>
        <fullName evidence="3">Glycosyltransferase</fullName>
    </submittedName>
</protein>
<reference evidence="3 4" key="1">
    <citation type="submission" date="2019-11" db="EMBL/GenBank/DDBJ databases">
        <title>Isolation of a new High Light Tolerant Cyanobacteria.</title>
        <authorList>
            <person name="Dobson Z."/>
            <person name="Vaughn N."/>
            <person name="Vaughn M."/>
            <person name="Fromme P."/>
            <person name="Mazor Y."/>
        </authorList>
    </citation>
    <scope>NUCLEOTIDE SEQUENCE [LARGE SCALE GENOMIC DNA]</scope>
    <source>
        <strain evidence="3 4">0216</strain>
    </source>
</reference>
<organism evidence="3 4">
    <name type="scientific">Cyanobacterium aponinum 0216</name>
    <dbReference type="NCBI Taxonomy" id="2676140"/>
    <lineage>
        <taxon>Bacteria</taxon>
        <taxon>Bacillati</taxon>
        <taxon>Cyanobacteriota</taxon>
        <taxon>Cyanophyceae</taxon>
        <taxon>Oscillatoriophycideae</taxon>
        <taxon>Chroococcales</taxon>
        <taxon>Geminocystaceae</taxon>
        <taxon>Cyanobacterium</taxon>
    </lineage>
</organism>
<dbReference type="PANTHER" id="PTHR45947">
    <property type="entry name" value="SULFOQUINOVOSYL TRANSFERASE SQD2"/>
    <property type="match status" value="1"/>
</dbReference>
<dbReference type="EMBL" id="WMIA01000024">
    <property type="protein sequence ID" value="MTF40270.1"/>
    <property type="molecule type" value="Genomic_DNA"/>
</dbReference>
<dbReference type="InterPro" id="IPR050194">
    <property type="entry name" value="Glycosyltransferase_grp1"/>
</dbReference>
<dbReference type="SUPFAM" id="SSF53756">
    <property type="entry name" value="UDP-Glycosyltransferase/glycogen phosphorylase"/>
    <property type="match status" value="1"/>
</dbReference>
<dbReference type="AlphaFoldDB" id="A0A844GVV7"/>
<feature type="domain" description="Glycosyl transferase family 1" evidence="1">
    <location>
        <begin position="199"/>
        <end position="352"/>
    </location>
</feature>
<name>A0A844GVV7_9CHRO</name>
<feature type="domain" description="Glycosyltransferase subfamily 4-like N-terminal" evidence="2">
    <location>
        <begin position="15"/>
        <end position="186"/>
    </location>
</feature>
<sequence length="378" mass="43811">MKILVVTHYFPEHKGGVEVVAGEIINHLSKNRVEIKWFASNTDSPPQNNQFLECISIPTSNIIEKKFGFAYPLWSLTIYRQLWRQIKQVDLVHLHEYIYIGNLIAFYIAKKQGKPVIITQHIGFIPFSNKLFSFLLKLVNNTLGKYILSRCDRTVFCSKVIEDYWDSLKTKYKKKPAFIPNGVDTNIFYPVKLEKRLHIKKELNLDSNKLTILFVGRFVEKKGLKLLEKLARNYQEIEWLFAGWGSLNPKQWNLNNVHVWENLQKSQLTPLYQCADLLILPSVGEAFPLVIQEAMACGTPAFVSDESANQYPQLEGLIFSASVNYSHSEDEWSRKLEEIVSQGEYLASLREAVSEFAQNYWSWEKTSSSYHSLFQQNN</sequence>
<evidence type="ECO:0000313" key="3">
    <source>
        <dbReference type="EMBL" id="MTF40270.1"/>
    </source>
</evidence>
<dbReference type="Proteomes" id="UP000437131">
    <property type="component" value="Unassembled WGS sequence"/>
</dbReference>
<dbReference type="Pfam" id="PF00534">
    <property type="entry name" value="Glycos_transf_1"/>
    <property type="match status" value="1"/>
</dbReference>
<dbReference type="Pfam" id="PF13439">
    <property type="entry name" value="Glyco_transf_4"/>
    <property type="match status" value="1"/>
</dbReference>
<dbReference type="RefSeq" id="WP_155084498.1">
    <property type="nucleotide sequence ID" value="NZ_WMIA01000024.1"/>
</dbReference>
<dbReference type="InterPro" id="IPR028098">
    <property type="entry name" value="Glyco_trans_4-like_N"/>
</dbReference>
<evidence type="ECO:0000313" key="4">
    <source>
        <dbReference type="Proteomes" id="UP000437131"/>
    </source>
</evidence>
<accession>A0A844GVV7</accession>
<evidence type="ECO:0000259" key="2">
    <source>
        <dbReference type="Pfam" id="PF13439"/>
    </source>
</evidence>
<dbReference type="PANTHER" id="PTHR45947:SF3">
    <property type="entry name" value="SULFOQUINOVOSYL TRANSFERASE SQD2"/>
    <property type="match status" value="1"/>
</dbReference>